<evidence type="ECO:0000256" key="9">
    <source>
        <dbReference type="SAM" id="Phobius"/>
    </source>
</evidence>
<keyword evidence="11" id="KW-1185">Reference proteome</keyword>
<reference evidence="11" key="1">
    <citation type="submission" date="2016-05" db="EMBL/GenBank/DDBJ databases">
        <title>Comparative genomics of biotechnologically important yeasts.</title>
        <authorList>
            <consortium name="DOE Joint Genome Institute"/>
            <person name="Riley R."/>
            <person name="Haridas S."/>
            <person name="Wolfe K.H."/>
            <person name="Lopes M.R."/>
            <person name="Hittinger C.T."/>
            <person name="Goker M."/>
            <person name="Salamov A."/>
            <person name="Wisecaver J."/>
            <person name="Long T.M."/>
            <person name="Aerts A.L."/>
            <person name="Barry K."/>
            <person name="Choi C."/>
            <person name="Clum A."/>
            <person name="Coughlan A.Y."/>
            <person name="Deshpande S."/>
            <person name="Douglass A.P."/>
            <person name="Hanson S.J."/>
            <person name="Klenk H.-P."/>
            <person name="Labutti K."/>
            <person name="Lapidus A."/>
            <person name="Lindquist E."/>
            <person name="Lipzen A."/>
            <person name="Meier-Kolthoff J.P."/>
            <person name="Ohm R.A."/>
            <person name="Otillar R.P."/>
            <person name="Pangilinan J."/>
            <person name="Peng Y."/>
            <person name="Rokas A."/>
            <person name="Rosa C.A."/>
            <person name="Scheuner C."/>
            <person name="Sibirny A.A."/>
            <person name="Slot J.C."/>
            <person name="Stielow J.B."/>
            <person name="Sun H."/>
            <person name="Kurtzman C.P."/>
            <person name="Blackwell M."/>
            <person name="Grigoriev I.V."/>
            <person name="Jeffries T.W."/>
        </authorList>
    </citation>
    <scope>NUCLEOTIDE SEQUENCE [LARGE SCALE GENOMIC DNA]</scope>
    <source>
        <strain evidence="11">NRRL Y-12698</strain>
    </source>
</reference>
<keyword evidence="6 9" id="KW-1133">Transmembrane helix</keyword>
<keyword evidence="3" id="KW-0813">Transport</keyword>
<evidence type="ECO:0000256" key="5">
    <source>
        <dbReference type="ARBA" id="ARBA00022692"/>
    </source>
</evidence>
<proteinExistence type="inferred from homology"/>
<feature type="transmembrane region" description="Helical" evidence="9">
    <location>
        <begin position="238"/>
        <end position="259"/>
    </location>
</feature>
<feature type="transmembrane region" description="Helical" evidence="9">
    <location>
        <begin position="55"/>
        <end position="82"/>
    </location>
</feature>
<dbReference type="InterPro" id="IPR004695">
    <property type="entry name" value="SLAC1/Mae1/Ssu1/TehA"/>
</dbReference>
<feature type="transmembrane region" description="Helical" evidence="9">
    <location>
        <begin position="352"/>
        <end position="370"/>
    </location>
</feature>
<accession>A0A1E3QJ30</accession>
<feature type="transmembrane region" description="Helical" evidence="9">
    <location>
        <begin position="208"/>
        <end position="231"/>
    </location>
</feature>
<dbReference type="OrthoDB" id="1099at2759"/>
<dbReference type="Proteomes" id="UP000094336">
    <property type="component" value="Unassembled WGS sequence"/>
</dbReference>
<dbReference type="Gene3D" id="1.50.10.150">
    <property type="entry name" value="Voltage-dependent anion channel"/>
    <property type="match status" value="1"/>
</dbReference>
<evidence type="ECO:0000256" key="4">
    <source>
        <dbReference type="ARBA" id="ARBA00022475"/>
    </source>
</evidence>
<comment type="subcellular location">
    <subcellularLocation>
        <location evidence="1">Cell membrane</location>
        <topology evidence="1">Multi-pass membrane protein</topology>
    </subcellularLocation>
</comment>
<feature type="transmembrane region" description="Helical" evidence="9">
    <location>
        <begin position="279"/>
        <end position="300"/>
    </location>
</feature>
<feature type="transmembrane region" description="Helical" evidence="9">
    <location>
        <begin position="382"/>
        <end position="404"/>
    </location>
</feature>
<feature type="transmembrane region" description="Helical" evidence="9">
    <location>
        <begin position="131"/>
        <end position="153"/>
    </location>
</feature>
<evidence type="ECO:0000256" key="6">
    <source>
        <dbReference type="ARBA" id="ARBA00022989"/>
    </source>
</evidence>
<evidence type="ECO:0000313" key="11">
    <source>
        <dbReference type="Proteomes" id="UP000094336"/>
    </source>
</evidence>
<feature type="compositionally biased region" description="Basic and acidic residues" evidence="8">
    <location>
        <begin position="437"/>
        <end position="453"/>
    </location>
</feature>
<dbReference type="PANTHER" id="PTHR31686:SF1">
    <property type="entry name" value="SULFITE EFFLUX PUMP SSU1"/>
    <property type="match status" value="1"/>
</dbReference>
<feature type="transmembrane region" description="Helical" evidence="9">
    <location>
        <begin position="174"/>
        <end position="196"/>
    </location>
</feature>
<gene>
    <name evidence="10" type="ORF">BABINDRAFT_163469</name>
</gene>
<keyword evidence="5 9" id="KW-0812">Transmembrane</keyword>
<name>A0A1E3QJ30_9ASCO</name>
<dbReference type="STRING" id="984486.A0A1E3QJ30"/>
<dbReference type="EMBL" id="KV454440">
    <property type="protein sequence ID" value="ODQ77454.1"/>
    <property type="molecule type" value="Genomic_DNA"/>
</dbReference>
<sequence>MPEKHAFFPYRISINGANLYSKFITNFHPAYFILNMGMGVTANILENDYPILRRFFYDVSLIFFVINVFVFIVLIAAFCIAIARNPWLRTRRWFINPSLAGFLGCLSMGFTTIINYIHAITGTKVIVFVYALWWINVVTSLFTCFVITSFYFVPPLDQNRETNKYANKITPQTLNSPLLLPVVPMMVVASAGNVIWPSLPAQLQFSTLLVTAMLWSVAMALAFMLMAIYLWKLYVYKFPVKCMVFTGFLPVGVLGQSSYGVLILGRNVFAFMTQESHKYLSIFMMEGLTNTPNAVLYLCWGLRYLTVFVSLFLMSLGFFFTFIALFSIAYYIMVSPQNNSITGWRWIAYHKGFWSMTFPLGTMALSLLENHKTFPHILFFKIAGLMYSLSLLFVVLGCMMGVVYEFPWRDLYRPYESAASGHDSDGKDELTMTSSDGTDHSGCQEERPAVTMV</sequence>
<dbReference type="InterPro" id="IPR051629">
    <property type="entry name" value="Sulfite_efflux_TDT"/>
</dbReference>
<evidence type="ECO:0000256" key="8">
    <source>
        <dbReference type="SAM" id="MobiDB-lite"/>
    </source>
</evidence>
<evidence type="ECO:0000256" key="3">
    <source>
        <dbReference type="ARBA" id="ARBA00022448"/>
    </source>
</evidence>
<dbReference type="PANTHER" id="PTHR31686">
    <property type="match status" value="1"/>
</dbReference>
<evidence type="ECO:0000256" key="2">
    <source>
        <dbReference type="ARBA" id="ARBA00008566"/>
    </source>
</evidence>
<dbReference type="Pfam" id="PF03595">
    <property type="entry name" value="SLAC1"/>
    <property type="match status" value="1"/>
</dbReference>
<keyword evidence="7 9" id="KW-0472">Membrane</keyword>
<organism evidence="10 11">
    <name type="scientific">Babjeviella inositovora NRRL Y-12698</name>
    <dbReference type="NCBI Taxonomy" id="984486"/>
    <lineage>
        <taxon>Eukaryota</taxon>
        <taxon>Fungi</taxon>
        <taxon>Dikarya</taxon>
        <taxon>Ascomycota</taxon>
        <taxon>Saccharomycotina</taxon>
        <taxon>Pichiomycetes</taxon>
        <taxon>Serinales incertae sedis</taxon>
        <taxon>Babjeviella</taxon>
    </lineage>
</organism>
<evidence type="ECO:0008006" key="12">
    <source>
        <dbReference type="Google" id="ProtNLM"/>
    </source>
</evidence>
<feature type="region of interest" description="Disordered" evidence="8">
    <location>
        <begin position="418"/>
        <end position="453"/>
    </location>
</feature>
<dbReference type="InterPro" id="IPR038665">
    <property type="entry name" value="Voltage-dep_anion_channel_sf"/>
</dbReference>
<evidence type="ECO:0000256" key="1">
    <source>
        <dbReference type="ARBA" id="ARBA00004651"/>
    </source>
</evidence>
<dbReference type="GeneID" id="30147786"/>
<dbReference type="RefSeq" id="XP_018982782.1">
    <property type="nucleotide sequence ID" value="XM_019129933.1"/>
</dbReference>
<comment type="similarity">
    <text evidence="2">Belongs to the tellurite-resistance/dicarboxylate transporter (TDT) family.</text>
</comment>
<dbReference type="GO" id="GO:0005886">
    <property type="term" value="C:plasma membrane"/>
    <property type="evidence" value="ECO:0007669"/>
    <property type="project" value="UniProtKB-SubCell"/>
</dbReference>
<dbReference type="GO" id="GO:0000319">
    <property type="term" value="F:sulfite transmembrane transporter activity"/>
    <property type="evidence" value="ECO:0007669"/>
    <property type="project" value="TreeGrafter"/>
</dbReference>
<feature type="transmembrane region" description="Helical" evidence="9">
    <location>
        <begin position="307"/>
        <end position="332"/>
    </location>
</feature>
<feature type="transmembrane region" description="Helical" evidence="9">
    <location>
        <begin position="94"/>
        <end position="119"/>
    </location>
</feature>
<keyword evidence="4" id="KW-1003">Cell membrane</keyword>
<protein>
    <recommendedName>
        <fullName evidence="12">Sulfite efflux pump SSU1</fullName>
    </recommendedName>
</protein>
<evidence type="ECO:0000256" key="7">
    <source>
        <dbReference type="ARBA" id="ARBA00023136"/>
    </source>
</evidence>
<evidence type="ECO:0000313" key="10">
    <source>
        <dbReference type="EMBL" id="ODQ77454.1"/>
    </source>
</evidence>
<dbReference type="AlphaFoldDB" id="A0A1E3QJ30"/>